<dbReference type="InterPro" id="IPR012677">
    <property type="entry name" value="Nucleotide-bd_a/b_plait_sf"/>
</dbReference>
<dbReference type="InterPro" id="IPR057045">
    <property type="entry name" value="PARP14_KH_3"/>
</dbReference>
<keyword evidence="3 7" id="KW-0808">Transferase</keyword>
<accession>A0AAJ8B626</accession>
<evidence type="ECO:0000256" key="1">
    <source>
        <dbReference type="ARBA" id="ARBA00004123"/>
    </source>
</evidence>
<dbReference type="InterPro" id="IPR037197">
    <property type="entry name" value="WWE_dom_sf"/>
</dbReference>
<evidence type="ECO:0000259" key="9">
    <source>
        <dbReference type="PROSITE" id="PS50918"/>
    </source>
</evidence>
<dbReference type="Pfam" id="PF23222">
    <property type="entry name" value="RRM_PARP14_1"/>
    <property type="match status" value="1"/>
</dbReference>
<dbReference type="InterPro" id="IPR052056">
    <property type="entry name" value="Mono-ARTD/PARP"/>
</dbReference>
<dbReference type="FunFam" id="3.90.228.10:FF:000008">
    <property type="entry name" value="Poly [ADP-ribose] polymerase"/>
    <property type="match status" value="1"/>
</dbReference>
<name>A0AAJ8B626_LATCA</name>
<evidence type="ECO:0000256" key="3">
    <source>
        <dbReference type="ARBA" id="ARBA00022679"/>
    </source>
</evidence>
<evidence type="ECO:0000256" key="2">
    <source>
        <dbReference type="ARBA" id="ARBA00022676"/>
    </source>
</evidence>
<dbReference type="Pfam" id="PF22005">
    <property type="entry name" value="WWE_1"/>
    <property type="match status" value="1"/>
</dbReference>
<dbReference type="PROSITE" id="PS51154">
    <property type="entry name" value="MACRO"/>
    <property type="match status" value="3"/>
</dbReference>
<dbReference type="GO" id="GO:0005737">
    <property type="term" value="C:cytoplasm"/>
    <property type="evidence" value="ECO:0007669"/>
    <property type="project" value="TreeGrafter"/>
</dbReference>
<dbReference type="CTD" id="791754"/>
<evidence type="ECO:0000259" key="11">
    <source>
        <dbReference type="PROSITE" id="PS51154"/>
    </source>
</evidence>
<dbReference type="InterPro" id="IPR057044">
    <property type="entry name" value="PARP14_KH_1"/>
</dbReference>
<dbReference type="InterPro" id="IPR002589">
    <property type="entry name" value="Macro_dom"/>
</dbReference>
<protein>
    <recommendedName>
        <fullName evidence="7">Poly [ADP-ribose] polymerase</fullName>
        <shortName evidence="7">PARP</shortName>
        <ecNumber evidence="7">2.4.2.-</ecNumber>
    </recommendedName>
</protein>
<dbReference type="GO" id="GO:0003714">
    <property type="term" value="F:transcription corepressor activity"/>
    <property type="evidence" value="ECO:0007669"/>
    <property type="project" value="TreeGrafter"/>
</dbReference>
<dbReference type="PANTHER" id="PTHR14453:SF89">
    <property type="entry name" value="PROTEIN MONO-ADP-RIBOSYLTRANSFERASE PARP14"/>
    <property type="match status" value="1"/>
</dbReference>
<evidence type="ECO:0000256" key="6">
    <source>
        <dbReference type="ARBA" id="ARBA00024347"/>
    </source>
</evidence>
<dbReference type="InterPro" id="IPR057043">
    <property type="entry name" value="PARP14_KH_2"/>
</dbReference>
<feature type="domain" description="WWE" evidence="9">
    <location>
        <begin position="1533"/>
        <end position="1611"/>
    </location>
</feature>
<dbReference type="InterPro" id="IPR057046">
    <property type="entry name" value="PARP14_KH_4"/>
</dbReference>
<feature type="compositionally biased region" description="Basic and acidic residues" evidence="8">
    <location>
        <begin position="87"/>
        <end position="119"/>
    </location>
</feature>
<proteinExistence type="inferred from homology"/>
<feature type="domain" description="Macro" evidence="11">
    <location>
        <begin position="782"/>
        <end position="969"/>
    </location>
</feature>
<dbReference type="Pfam" id="PF23253">
    <property type="entry name" value="KH_PARP14_6"/>
    <property type="match status" value="1"/>
</dbReference>
<dbReference type="EC" id="2.4.2.-" evidence="7"/>
<keyword evidence="5" id="KW-0539">Nucleus</keyword>
<keyword evidence="4 7" id="KW-0520">NAD</keyword>
<dbReference type="SUPFAM" id="SSF117839">
    <property type="entry name" value="WWE domain"/>
    <property type="match status" value="1"/>
</dbReference>
<dbReference type="Gene3D" id="3.40.220.10">
    <property type="entry name" value="Leucine Aminopeptidase, subunit E, domain 1"/>
    <property type="match status" value="3"/>
</dbReference>
<evidence type="ECO:0000313" key="13">
    <source>
        <dbReference type="RefSeq" id="XP_050925998.1"/>
    </source>
</evidence>
<dbReference type="GO" id="GO:1990404">
    <property type="term" value="F:NAD+-protein mono-ADP-ribosyltransferase activity"/>
    <property type="evidence" value="ECO:0007669"/>
    <property type="project" value="TreeGrafter"/>
</dbReference>
<evidence type="ECO:0000256" key="4">
    <source>
        <dbReference type="ARBA" id="ARBA00023027"/>
    </source>
</evidence>
<dbReference type="Pfam" id="PF23084">
    <property type="entry name" value="KH_PARP14_1"/>
    <property type="match status" value="1"/>
</dbReference>
<dbReference type="InterPro" id="IPR057048">
    <property type="entry name" value="PARP14_KH_6"/>
</dbReference>
<dbReference type="GO" id="GO:0010629">
    <property type="term" value="P:negative regulation of gene expression"/>
    <property type="evidence" value="ECO:0007669"/>
    <property type="project" value="TreeGrafter"/>
</dbReference>
<dbReference type="Gene3D" id="3.30.720.50">
    <property type="match status" value="1"/>
</dbReference>
<dbReference type="Pfam" id="PF23252">
    <property type="entry name" value="KH_PARP14_5"/>
    <property type="match status" value="1"/>
</dbReference>
<dbReference type="Pfam" id="PF23251">
    <property type="entry name" value="KH_PARP14_4"/>
    <property type="match status" value="1"/>
</dbReference>
<dbReference type="Pfam" id="PF23254">
    <property type="entry name" value="KH_PARP14_8"/>
    <property type="match status" value="1"/>
</dbReference>
<keyword evidence="2 7" id="KW-0328">Glycosyltransferase</keyword>
<feature type="region of interest" description="Disordered" evidence="8">
    <location>
        <begin position="87"/>
        <end position="139"/>
    </location>
</feature>
<dbReference type="Pfam" id="PF00644">
    <property type="entry name" value="PARP"/>
    <property type="match status" value="1"/>
</dbReference>
<dbReference type="PROSITE" id="PS51059">
    <property type="entry name" value="PARP_CATALYTIC"/>
    <property type="match status" value="1"/>
</dbReference>
<dbReference type="Gene3D" id="3.90.228.10">
    <property type="match status" value="1"/>
</dbReference>
<evidence type="ECO:0000256" key="7">
    <source>
        <dbReference type="RuleBase" id="RU362114"/>
    </source>
</evidence>
<dbReference type="GO" id="GO:0003950">
    <property type="term" value="F:NAD+ poly-ADP-ribosyltransferase activity"/>
    <property type="evidence" value="ECO:0007669"/>
    <property type="project" value="UniProtKB-UniRule"/>
</dbReference>
<dbReference type="Proteomes" id="UP000694890">
    <property type="component" value="Linkage group LG1"/>
</dbReference>
<dbReference type="GeneID" id="108887074"/>
<dbReference type="PROSITE" id="PS50918">
    <property type="entry name" value="WWE"/>
    <property type="match status" value="1"/>
</dbReference>
<dbReference type="InterPro" id="IPR012317">
    <property type="entry name" value="Poly(ADP-ribose)pol_cat_dom"/>
</dbReference>
<organism evidence="12 13">
    <name type="scientific">Lates calcarifer</name>
    <name type="common">Barramundi</name>
    <name type="synonym">Holocentrus calcarifer</name>
    <dbReference type="NCBI Taxonomy" id="8187"/>
    <lineage>
        <taxon>Eukaryota</taxon>
        <taxon>Metazoa</taxon>
        <taxon>Chordata</taxon>
        <taxon>Craniata</taxon>
        <taxon>Vertebrata</taxon>
        <taxon>Euteleostomi</taxon>
        <taxon>Actinopterygii</taxon>
        <taxon>Neopterygii</taxon>
        <taxon>Teleostei</taxon>
        <taxon>Neoteleostei</taxon>
        <taxon>Acanthomorphata</taxon>
        <taxon>Carangaria</taxon>
        <taxon>Carangaria incertae sedis</taxon>
        <taxon>Centropomidae</taxon>
        <taxon>Lates</taxon>
    </lineage>
</organism>
<dbReference type="RefSeq" id="XP_050925998.1">
    <property type="nucleotide sequence ID" value="XM_051070041.1"/>
</dbReference>
<dbReference type="InterPro" id="IPR057047">
    <property type="entry name" value="PARP14_KH_5"/>
</dbReference>
<dbReference type="CDD" id="cd01439">
    <property type="entry name" value="TCCD_inducible_PARP_like"/>
    <property type="match status" value="1"/>
</dbReference>
<dbReference type="Pfam" id="PF01661">
    <property type="entry name" value="Macro"/>
    <property type="match status" value="3"/>
</dbReference>
<dbReference type="InterPro" id="IPR054596">
    <property type="entry name" value="PARP14_WWE"/>
</dbReference>
<dbReference type="CDD" id="cd02903">
    <property type="entry name" value="Macro_BAL-like"/>
    <property type="match status" value="1"/>
</dbReference>
<reference evidence="13" key="1">
    <citation type="submission" date="2025-08" db="UniProtKB">
        <authorList>
            <consortium name="RefSeq"/>
        </authorList>
    </citation>
    <scope>IDENTIFICATION</scope>
    <source>
        <tissue evidence="13">Brain</tissue>
    </source>
</reference>
<dbReference type="InterPro" id="IPR057051">
    <property type="entry name" value="PARP14_RPM_1"/>
</dbReference>
<dbReference type="InterPro" id="IPR004170">
    <property type="entry name" value="WWE_dom"/>
</dbReference>
<dbReference type="SUPFAM" id="SSF52949">
    <property type="entry name" value="Macro domain-like"/>
    <property type="match status" value="3"/>
</dbReference>
<dbReference type="Pfam" id="PF23085">
    <property type="entry name" value="RRM_PARP14_3"/>
    <property type="match status" value="1"/>
</dbReference>
<dbReference type="Pfam" id="PF23249">
    <property type="entry name" value="KH_PARP14_3"/>
    <property type="match status" value="1"/>
</dbReference>
<comment type="similarity">
    <text evidence="6">Belongs to the ARTD/PARP family.</text>
</comment>
<dbReference type="GO" id="GO:0005634">
    <property type="term" value="C:nucleus"/>
    <property type="evidence" value="ECO:0007669"/>
    <property type="project" value="UniProtKB-SubCell"/>
</dbReference>
<dbReference type="Gene3D" id="3.30.70.330">
    <property type="match status" value="2"/>
</dbReference>
<feature type="domain" description="Macro" evidence="11">
    <location>
        <begin position="1002"/>
        <end position="1187"/>
    </location>
</feature>
<evidence type="ECO:0000256" key="5">
    <source>
        <dbReference type="ARBA" id="ARBA00023242"/>
    </source>
</evidence>
<comment type="subcellular location">
    <subcellularLocation>
        <location evidence="1">Nucleus</location>
    </subcellularLocation>
</comment>
<evidence type="ECO:0000256" key="8">
    <source>
        <dbReference type="SAM" id="MobiDB-lite"/>
    </source>
</evidence>
<dbReference type="CDD" id="cd02907">
    <property type="entry name" value="Macro_Af1521_BAL-like"/>
    <property type="match status" value="1"/>
</dbReference>
<evidence type="ECO:0000313" key="12">
    <source>
        <dbReference type="Proteomes" id="UP000694890"/>
    </source>
</evidence>
<dbReference type="SUPFAM" id="SSF56399">
    <property type="entry name" value="ADP-ribosylation"/>
    <property type="match status" value="1"/>
</dbReference>
<dbReference type="KEGG" id="lcf:108887074"/>
<feature type="domain" description="Macro" evidence="11">
    <location>
        <begin position="1212"/>
        <end position="1386"/>
    </location>
</feature>
<dbReference type="Pfam" id="PF23245">
    <property type="entry name" value="RRM_PARP14_2"/>
    <property type="match status" value="1"/>
</dbReference>
<dbReference type="InterPro" id="IPR057050">
    <property type="entry name" value="RRM_PARP14_2"/>
</dbReference>
<dbReference type="InterPro" id="IPR043472">
    <property type="entry name" value="Macro_dom-like"/>
</dbReference>
<dbReference type="GO" id="GO:0070212">
    <property type="term" value="P:protein poly-ADP-ribosylation"/>
    <property type="evidence" value="ECO:0007669"/>
    <property type="project" value="TreeGrafter"/>
</dbReference>
<dbReference type="InterPro" id="IPR057049">
    <property type="entry name" value="PARP14_KH_8"/>
</dbReference>
<evidence type="ECO:0000259" key="10">
    <source>
        <dbReference type="PROSITE" id="PS51059"/>
    </source>
</evidence>
<dbReference type="Pfam" id="PF23248">
    <property type="entry name" value="KH_PARP14_2"/>
    <property type="match status" value="1"/>
</dbReference>
<dbReference type="SMART" id="SM00506">
    <property type="entry name" value="A1pp"/>
    <property type="match status" value="3"/>
</dbReference>
<sequence>MADAYSYPLLVELEENNIPRLKIKLVKYFQSKKSNGGDCEVDYKNGSRTAVLRFRKEEDQQNVLGKETHQISLDKGVLKMTVRLPPDEKTAQEAPSDKLNKKSDVAVHNKQSSAEELKPAPEVQIEAKGGDDDAADEEPCSTSAVIGNIPETLSQEFLEMLVENVLKNLDSPSAPPGFTLEFIPGISSAVVTFQSGKENTDFVIRCPQNRMFTNKGLSVRPLEVTEQVAVEDIGDLNEDLLLLYFENEVGNVENVTLNEVEECAVITFTDHKAVQKIMKKKHCIKKKEIRVYPLYKSLGTALYGKDKPSVKLPAAISEPMDNVVWRYLKDNQSAAETIHSDLAKHFCKVNLSQPTVSLSPVSSLLQLKDAKAIIKEWKATVSSAFAQAISKFKSLKFPLESEVWEETEENIRQMLKNEDVVVVTDKASGVLSVVGLVGDVNRLEQTLPEVVNKIVKRIQREKACITQVIQVSPSMFHILCQDGLQDKLLQVYPELKMSFRKDSPDLTVTGLSEEILAARKVVFDAMFALKQRKLELDNFVLDLLKNEDPEELTKALLTSKGINAAFEINAQRIQLFAASDRDLIDAEDHLRNLLISQHVDVEDSNVLKKPEWQQLVSQLEDANSKSCRRLKIHATGQQVVVSGHKDSVIKVSHEFDVFLTQNAQIEETVVVKPNTIVEYIKKINTSCMQVVEDKVEVSYRKEAICLCGSRVDVTDCKDLVEDLVSTLFFESLNISKPGVKKFFKDKETMYVSSLWSETHCLVQLVDETSGGHVDLGQRQGPKPVYQLQTPDGVEIAVCKADMCSYPVNAVVNASNQDLKHNGGLAGALLSAAGPQLQVECDQIVNSRGQLKPGDCVITNAGGKLCCKYVIHAVGPKFDPAKTSKVLAQLKKAVKGSLELAEQRSCISVALPAISRSQGFNLSLCAATIVKAVKEYCDEKYDDSTLKKIHLVNNDDTVVKAMDAAVRQEFGNHGVSHSQQTPHTKATKSPFLKHVASAGSDPNCLGQVKTKEGLEIILTKGNIENAKTEVTVNTVFEDLALNRGAVSSAILGVAGPKLQQLVTAQKASANLGEVIVTDGCKLKSKQVFHAVAPHWDKGQGTSEKTLSSIFKDCLEKVEAAGLASISFPAIGTGNLGFPRDLVFSLISNEISAFSSNKQPKHLKKVVIILFPGDAQTIQIFSDEFKKMYPNASGAPVSTSSPQSTGPFSKVVSGSGIYETKMGAVAIQVVTGDITKETVDIIVNSSNETFSLKSGVSKAILDAAGQAVETECQNLGKEPTSGMIMTQPGNLKCKKILHLVGQTDPIKINKVVKDALQMCMTNSYTSVSFPAIGTGQGNVKAQQVADAMLDAVIDVLSQNTSGSLKTIRIVIFQPPMLKDFYNSMQQREQGDVTDPKDKSGFWGNIGTKIKSFFVGGSVNKPQKEGDFVIEPLKVDPACFHICSDSQANVDSAKQWINDLITKELNTLTIPDNAILSLSDADHQRIVDIQKTMGVSIKTESKMAQASFTIEGLSKDVLQATTEIHKMLTKVKDEEELKRNVELASTVADWQYQQKGLQFQSFDAMTNFKLEQALDKKLPNVTVTVQGQVYTVTMPSGPATDGKGQTLQIKRVDRLKDEDIPEHWNPMPANTPCLAVPINAGTTEYNEILKMFQASCNRTVITIERIQNPVLWKSLQIKKRDMEQRNGHQNNEKRLFHGTCYTTVNLINEHGFNRSYAGKNATALGHGTYFAVNASYSASNTYSRPNQNQEKFMYLCRVLTGDYTVGQSNMIVPPAKGPSTTQKYDSVVDNQANPSMYVIFHDSQACPEYLIKFK</sequence>
<dbReference type="PANTHER" id="PTHR14453">
    <property type="entry name" value="PARP/ZINC FINGER CCCH TYPE DOMAIN CONTAINING PROTEIN"/>
    <property type="match status" value="1"/>
</dbReference>
<gene>
    <name evidence="13" type="primary">parp14rs1</name>
</gene>
<feature type="domain" description="PARP catalytic" evidence="10">
    <location>
        <begin position="1617"/>
        <end position="1811"/>
    </location>
</feature>